<proteinExistence type="predicted"/>
<evidence type="ECO:0008006" key="4">
    <source>
        <dbReference type="Google" id="ProtNLM"/>
    </source>
</evidence>
<protein>
    <recommendedName>
        <fullName evidence="4">Protein S-acyltransferase</fullName>
    </recommendedName>
</protein>
<accession>A0A401TXY3</accession>
<keyword evidence="1" id="KW-0472">Membrane</keyword>
<dbReference type="STRING" id="137246.A0A401TXY3"/>
<comment type="caution">
    <text evidence="2">The sequence shown here is derived from an EMBL/GenBank/DDBJ whole genome shotgun (WGS) entry which is preliminary data.</text>
</comment>
<organism evidence="2 3">
    <name type="scientific">Chiloscyllium punctatum</name>
    <name type="common">Brownbanded bambooshark</name>
    <name type="synonym">Hemiscyllium punctatum</name>
    <dbReference type="NCBI Taxonomy" id="137246"/>
    <lineage>
        <taxon>Eukaryota</taxon>
        <taxon>Metazoa</taxon>
        <taxon>Chordata</taxon>
        <taxon>Craniata</taxon>
        <taxon>Vertebrata</taxon>
        <taxon>Chondrichthyes</taxon>
        <taxon>Elasmobranchii</taxon>
        <taxon>Galeomorphii</taxon>
        <taxon>Galeoidea</taxon>
        <taxon>Orectolobiformes</taxon>
        <taxon>Hemiscylliidae</taxon>
        <taxon>Chiloscyllium</taxon>
    </lineage>
</organism>
<keyword evidence="1" id="KW-0812">Transmembrane</keyword>
<dbReference type="Proteomes" id="UP000287033">
    <property type="component" value="Unassembled WGS sequence"/>
</dbReference>
<dbReference type="EMBL" id="BEZZ01214495">
    <property type="protein sequence ID" value="GCC47514.1"/>
    <property type="molecule type" value="Genomic_DNA"/>
</dbReference>
<dbReference type="OMA" id="AYAFMAD"/>
<feature type="transmembrane region" description="Helical" evidence="1">
    <location>
        <begin position="6"/>
        <end position="31"/>
    </location>
</feature>
<name>A0A401TXY3_CHIPU</name>
<keyword evidence="3" id="KW-1185">Reference proteome</keyword>
<evidence type="ECO:0000256" key="1">
    <source>
        <dbReference type="SAM" id="Phobius"/>
    </source>
</evidence>
<sequence>QVSLSVFWFAFVADTCVVGFLFVSAFLLFHLQLLWRGQTTREWSTGRHGLYNLGWRRNVEELLGSRWYLTWLCPLVPSSLPGDGVTFQMRELPAHKPVNFF</sequence>
<evidence type="ECO:0000313" key="3">
    <source>
        <dbReference type="Proteomes" id="UP000287033"/>
    </source>
</evidence>
<reference evidence="2 3" key="1">
    <citation type="journal article" date="2018" name="Nat. Ecol. Evol.">
        <title>Shark genomes provide insights into elasmobranch evolution and the origin of vertebrates.</title>
        <authorList>
            <person name="Hara Y"/>
            <person name="Yamaguchi K"/>
            <person name="Onimaru K"/>
            <person name="Kadota M"/>
            <person name="Koyanagi M"/>
            <person name="Keeley SD"/>
            <person name="Tatsumi K"/>
            <person name="Tanaka K"/>
            <person name="Motone F"/>
            <person name="Kageyama Y"/>
            <person name="Nozu R"/>
            <person name="Adachi N"/>
            <person name="Nishimura O"/>
            <person name="Nakagawa R"/>
            <person name="Tanegashima C"/>
            <person name="Kiyatake I"/>
            <person name="Matsumoto R"/>
            <person name="Murakumo K"/>
            <person name="Nishida K"/>
            <person name="Terakita A"/>
            <person name="Kuratani S"/>
            <person name="Sato K"/>
            <person name="Hyodo S Kuraku.S."/>
        </authorList>
    </citation>
    <scope>NUCLEOTIDE SEQUENCE [LARGE SCALE GENOMIC DNA]</scope>
</reference>
<evidence type="ECO:0000313" key="2">
    <source>
        <dbReference type="EMBL" id="GCC47514.1"/>
    </source>
</evidence>
<dbReference type="AlphaFoldDB" id="A0A401TXY3"/>
<feature type="non-terminal residue" evidence="2">
    <location>
        <position position="1"/>
    </location>
</feature>
<keyword evidence="1" id="KW-1133">Transmembrane helix</keyword>
<dbReference type="OrthoDB" id="302728at2759"/>
<gene>
    <name evidence="2" type="ORF">chiPu_0031616</name>
</gene>